<keyword evidence="3" id="KW-0677">Repeat</keyword>
<evidence type="ECO:0000313" key="7">
    <source>
        <dbReference type="EMBL" id="RKO84258.1"/>
    </source>
</evidence>
<comment type="subcellular location">
    <subcellularLocation>
        <location evidence="1">Cell projection</location>
        <location evidence="1">Cilium</location>
    </subcellularLocation>
</comment>
<evidence type="ECO:0000256" key="1">
    <source>
        <dbReference type="ARBA" id="ARBA00004138"/>
    </source>
</evidence>
<gene>
    <name evidence="7" type="ORF">BDK51DRAFT_34094</name>
</gene>
<evidence type="ECO:0000256" key="6">
    <source>
        <dbReference type="SAM" id="MobiDB-lite"/>
    </source>
</evidence>
<reference evidence="8" key="1">
    <citation type="journal article" date="2018" name="Nat. Microbiol.">
        <title>Leveraging single-cell genomics to expand the fungal tree of life.</title>
        <authorList>
            <person name="Ahrendt S.R."/>
            <person name="Quandt C.A."/>
            <person name="Ciobanu D."/>
            <person name="Clum A."/>
            <person name="Salamov A."/>
            <person name="Andreopoulos B."/>
            <person name="Cheng J.F."/>
            <person name="Woyke T."/>
            <person name="Pelin A."/>
            <person name="Henrissat B."/>
            <person name="Reynolds N.K."/>
            <person name="Benny G.L."/>
            <person name="Smith M.E."/>
            <person name="James T.Y."/>
            <person name="Grigoriev I.V."/>
        </authorList>
    </citation>
    <scope>NUCLEOTIDE SEQUENCE [LARGE SCALE GENOMIC DNA]</scope>
</reference>
<feature type="region of interest" description="Disordered" evidence="6">
    <location>
        <begin position="1"/>
        <end position="44"/>
    </location>
</feature>
<keyword evidence="8" id="KW-1185">Reference proteome</keyword>
<evidence type="ECO:0000256" key="3">
    <source>
        <dbReference type="ARBA" id="ARBA00022737"/>
    </source>
</evidence>
<sequence>MTAAGGLASASGGNPSGSAASGGTGGQCGSGGGGVDPPTPMTTALPIRTMFNPHSGAGVVAVEFTPDSKFLITLGNETPQTIAIWDWTKDLETPDFTAQVRGDPQMLLRINPIDHTEIVTTGRQSVNFFTWDTESGIQQHIPIMSSKDFKHTPTAFTDSVFLPSAASEAISSTADGEIVVWTNRSLNNLSVKLEKGKKAAIKCMKLHNGSINVLMTFNKKYIITGGEDGFVKIFDMQIRLVLWFESLRAGPIISISFGPMSGSEKSDGTISETDIPDIIISTKKSRILLLTSSGTPTQGTGGVDADRNKPMEGPASMLPTVKVISEGQNDTIYGLAAHPCLPRFAVAGYSGGFGTSTDIGLIASVGSSAGLVQIWDYVTKQIVVSRQFEEPREEVPRGPGGKKPNKEVPAKVLEIQSLAFSQTGQTLGNIVTKMPGSGIIRIGFKNGQVRLVATDSLTDLPRSTPGPFQASSLPITRFVFSPTGSHLAVADSGFAVAIFKKEKVARTPGEAATSMKVEWVLVGRCKAHFREIV</sequence>
<feature type="compositionally biased region" description="Gly residues" evidence="6">
    <location>
        <begin position="20"/>
        <end position="35"/>
    </location>
</feature>
<dbReference type="InterPro" id="IPR015943">
    <property type="entry name" value="WD40/YVTN_repeat-like_dom_sf"/>
</dbReference>
<evidence type="ECO:0000256" key="5">
    <source>
        <dbReference type="ARBA" id="ARBA00040994"/>
    </source>
</evidence>
<feature type="non-terminal residue" evidence="7">
    <location>
        <position position="533"/>
    </location>
</feature>
<dbReference type="PANTHER" id="PTHR13720">
    <property type="entry name" value="WD-40 REPEAT PROTEIN"/>
    <property type="match status" value="1"/>
</dbReference>
<dbReference type="SMART" id="SM00320">
    <property type="entry name" value="WD40"/>
    <property type="match status" value="5"/>
</dbReference>
<dbReference type="Proteomes" id="UP000269721">
    <property type="component" value="Unassembled WGS sequence"/>
</dbReference>
<proteinExistence type="predicted"/>
<dbReference type="InterPro" id="IPR050630">
    <property type="entry name" value="WD_repeat_EMAP"/>
</dbReference>
<dbReference type="EMBL" id="ML000307">
    <property type="protein sequence ID" value="RKO84258.1"/>
    <property type="molecule type" value="Genomic_DNA"/>
</dbReference>
<dbReference type="SUPFAM" id="SSF50978">
    <property type="entry name" value="WD40 repeat-like"/>
    <property type="match status" value="1"/>
</dbReference>
<dbReference type="GO" id="GO:0031514">
    <property type="term" value="C:motile cilium"/>
    <property type="evidence" value="ECO:0007669"/>
    <property type="project" value="TreeGrafter"/>
</dbReference>
<accession>A0A4P9W0P7</accession>
<dbReference type="InterPro" id="IPR036322">
    <property type="entry name" value="WD40_repeat_dom_sf"/>
</dbReference>
<dbReference type="InterPro" id="IPR001680">
    <property type="entry name" value="WD40_rpt"/>
</dbReference>
<organism evidence="7 8">
    <name type="scientific">Blyttiomyces helicus</name>
    <dbReference type="NCBI Taxonomy" id="388810"/>
    <lineage>
        <taxon>Eukaryota</taxon>
        <taxon>Fungi</taxon>
        <taxon>Fungi incertae sedis</taxon>
        <taxon>Chytridiomycota</taxon>
        <taxon>Chytridiomycota incertae sedis</taxon>
        <taxon>Chytridiomycetes</taxon>
        <taxon>Chytridiomycetes incertae sedis</taxon>
        <taxon>Blyttiomyces</taxon>
    </lineage>
</organism>
<dbReference type="Gene3D" id="2.130.10.10">
    <property type="entry name" value="YVTN repeat-like/Quinoprotein amine dehydrogenase"/>
    <property type="match status" value="2"/>
</dbReference>
<keyword evidence="2" id="KW-0853">WD repeat</keyword>
<feature type="compositionally biased region" description="Low complexity" evidence="6">
    <location>
        <begin position="1"/>
        <end position="19"/>
    </location>
</feature>
<name>A0A4P9W0P7_9FUNG</name>
<dbReference type="AlphaFoldDB" id="A0A4P9W0P7"/>
<evidence type="ECO:0000256" key="2">
    <source>
        <dbReference type="ARBA" id="ARBA00022574"/>
    </source>
</evidence>
<dbReference type="PANTHER" id="PTHR13720:SF13">
    <property type="entry name" value="CILIA- AND FLAGELLA-ASSOCIATED PROTEIN 251"/>
    <property type="match status" value="1"/>
</dbReference>
<evidence type="ECO:0000313" key="8">
    <source>
        <dbReference type="Proteomes" id="UP000269721"/>
    </source>
</evidence>
<evidence type="ECO:0000256" key="4">
    <source>
        <dbReference type="ARBA" id="ARBA00023273"/>
    </source>
</evidence>
<protein>
    <recommendedName>
        <fullName evidence="5">Cilia- and flagella-associated protein 251</fullName>
    </recommendedName>
</protein>
<keyword evidence="4" id="KW-0966">Cell projection</keyword>
<dbReference type="OrthoDB" id="2144470at2759"/>
<dbReference type="Pfam" id="PF00400">
    <property type="entry name" value="WD40"/>
    <property type="match status" value="1"/>
</dbReference>